<dbReference type="RefSeq" id="WP_013562147.1">
    <property type="nucleotide sequence ID" value="NC_014961.1"/>
</dbReference>
<dbReference type="Pfam" id="PF03551">
    <property type="entry name" value="PadR"/>
    <property type="match status" value="1"/>
</dbReference>
<reference evidence="2 3" key="2">
    <citation type="journal article" date="2011" name="Stand. Genomic Sci.">
        <title>Complete genome sequence of Desulfurococcus mucosus type strain (O7/1).</title>
        <authorList>
            <person name="Wirth R."/>
            <person name="Chertkov O."/>
            <person name="Held B."/>
            <person name="Lapidus A."/>
            <person name="Nolan M."/>
            <person name="Lucas S."/>
            <person name="Hammon N."/>
            <person name="Deshpande S."/>
            <person name="Cheng J.F."/>
            <person name="Tapia R."/>
            <person name="Han C."/>
            <person name="Goodwin L."/>
            <person name="Pitluck S."/>
            <person name="Liolios K."/>
            <person name="Ioanna P."/>
            <person name="Ivanova N."/>
            <person name="Mavromatis K."/>
            <person name="Mikhailova N."/>
            <person name="Pati A."/>
            <person name="Chen A."/>
            <person name="Palaniappan K."/>
            <person name="Land M."/>
            <person name="Hauser L."/>
            <person name="Chang Y.J."/>
            <person name="Jeffries C.D."/>
            <person name="Bilek Y."/>
            <person name="Hader T."/>
            <person name="Rohde M."/>
            <person name="Spring S."/>
            <person name="Sikorski J."/>
            <person name="Goker M."/>
            <person name="Woyke T."/>
            <person name="Bristow J."/>
            <person name="Eisen J.A."/>
            <person name="Markowitz V."/>
            <person name="Hugenholtz P."/>
            <person name="Kyrpides N.C."/>
            <person name="Klenk H.P."/>
        </authorList>
    </citation>
    <scope>NUCLEOTIDE SEQUENCE [LARGE SCALE GENOMIC DNA]</scope>
    <source>
        <strain evidence="3">ATCC 35584 / DSM 2162 / JCM 9187 / O7/1</strain>
    </source>
</reference>
<evidence type="ECO:0000313" key="3">
    <source>
        <dbReference type="Proteomes" id="UP000001068"/>
    </source>
</evidence>
<dbReference type="Proteomes" id="UP000001068">
    <property type="component" value="Chromosome"/>
</dbReference>
<name>E8R8U9_DESM0</name>
<dbReference type="EMBL" id="CP002363">
    <property type="protein sequence ID" value="ADV64925.1"/>
    <property type="molecule type" value="Genomic_DNA"/>
</dbReference>
<dbReference type="InterPro" id="IPR052509">
    <property type="entry name" value="Metal_resp_DNA-bind_regulator"/>
</dbReference>
<dbReference type="SUPFAM" id="SSF46785">
    <property type="entry name" value="Winged helix' DNA-binding domain"/>
    <property type="match status" value="1"/>
</dbReference>
<dbReference type="InterPro" id="IPR005149">
    <property type="entry name" value="Tscrpt_reg_PadR_N"/>
</dbReference>
<dbReference type="GeneID" id="10153311"/>
<protein>
    <submittedName>
        <fullName evidence="2">Transcriptional regulator PadR family protein</fullName>
    </submittedName>
</protein>
<dbReference type="KEGG" id="dmu:Desmu_0617"/>
<organism evidence="2 3">
    <name type="scientific">Desulfurococcus mucosus (strain ATCC 35584 / DSM 2162 / JCM 9187 / O7/1)</name>
    <dbReference type="NCBI Taxonomy" id="765177"/>
    <lineage>
        <taxon>Archaea</taxon>
        <taxon>Thermoproteota</taxon>
        <taxon>Thermoprotei</taxon>
        <taxon>Desulfurococcales</taxon>
        <taxon>Desulfurococcaceae</taxon>
        <taxon>Desulfurococcus</taxon>
    </lineage>
</organism>
<feature type="domain" description="Transcription regulator PadR N-terminal" evidence="1">
    <location>
        <begin position="15"/>
        <end position="85"/>
    </location>
</feature>
<dbReference type="Gene3D" id="1.10.10.10">
    <property type="entry name" value="Winged helix-like DNA-binding domain superfamily/Winged helix DNA-binding domain"/>
    <property type="match status" value="1"/>
</dbReference>
<dbReference type="eggNOG" id="arCOG00001">
    <property type="taxonomic scope" value="Archaea"/>
</dbReference>
<evidence type="ECO:0000259" key="1">
    <source>
        <dbReference type="Pfam" id="PF03551"/>
    </source>
</evidence>
<evidence type="ECO:0000313" key="2">
    <source>
        <dbReference type="EMBL" id="ADV64925.1"/>
    </source>
</evidence>
<dbReference type="OrthoDB" id="15388at2157"/>
<dbReference type="PANTHER" id="PTHR33169">
    <property type="entry name" value="PADR-FAMILY TRANSCRIPTIONAL REGULATOR"/>
    <property type="match status" value="1"/>
</dbReference>
<dbReference type="PANTHER" id="PTHR33169:SF14">
    <property type="entry name" value="TRANSCRIPTIONAL REGULATOR RV3488"/>
    <property type="match status" value="1"/>
</dbReference>
<gene>
    <name evidence="2" type="ordered locus">Desmu_0617</name>
</gene>
<dbReference type="InterPro" id="IPR036390">
    <property type="entry name" value="WH_DNA-bd_sf"/>
</dbReference>
<sequence length="152" mass="17923">MRRIRHKGKYIELLILDMARENGFHGYYLLKKIREETGLPVNPGLIYPLLRGMVRKGLLKAEESFEKGRRRVLFRITEEGRRYLDENKQDLEEARRYLERLRLARETGLIRLLATLGNLFERLDRLTSSQLDTVKKLVEDLEQRLRGIGGVS</sequence>
<dbReference type="AlphaFoldDB" id="E8R8U9"/>
<proteinExistence type="predicted"/>
<reference evidence="3" key="1">
    <citation type="submission" date="2010-11" db="EMBL/GenBank/DDBJ databases">
        <title>The complete genome of Desulfurococcus mucosus DSM 2162.</title>
        <authorList>
            <consortium name="US DOE Joint Genome Institute (JGI-PGF)"/>
            <person name="Lucas S."/>
            <person name="Copeland A."/>
            <person name="Lapidus A."/>
            <person name="Bruce D."/>
            <person name="Goodwin L."/>
            <person name="Pitluck S."/>
            <person name="Kyrpides N."/>
            <person name="Mavromatis K."/>
            <person name="Pagani I."/>
            <person name="Ivanova N."/>
            <person name="Ovchinnikova G."/>
            <person name="Chertkov O."/>
            <person name="Held B."/>
            <person name="Brettin T."/>
            <person name="Detter J.C."/>
            <person name="Tapia R."/>
            <person name="Han C."/>
            <person name="Land M."/>
            <person name="Hauser L."/>
            <person name="Markowitz V."/>
            <person name="Cheng J.-F."/>
            <person name="Hugenholtz P."/>
            <person name="Woyke T."/>
            <person name="Wu D."/>
            <person name="Wirth R."/>
            <person name="Bilek Y."/>
            <person name="Hader T."/>
            <person name="Klenk H.-P."/>
            <person name="Eisen J.A."/>
        </authorList>
    </citation>
    <scope>NUCLEOTIDE SEQUENCE [LARGE SCALE GENOMIC DNA]</scope>
    <source>
        <strain evidence="3">ATCC 35584 / DSM 2162 / JCM 9187 / O7/1</strain>
    </source>
</reference>
<accession>E8R8U9</accession>
<keyword evidence="3" id="KW-1185">Reference proteome</keyword>
<dbReference type="InterPro" id="IPR036388">
    <property type="entry name" value="WH-like_DNA-bd_sf"/>
</dbReference>
<dbReference type="HOGENOM" id="CLU_063440_1_3_2"/>
<dbReference type="STRING" id="765177.Desmu_0617"/>